<evidence type="ECO:0000256" key="1">
    <source>
        <dbReference type="SAM" id="MobiDB-lite"/>
    </source>
</evidence>
<name>A0A9D5DE46_9LILI</name>
<dbReference type="AlphaFoldDB" id="A0A9D5DE46"/>
<dbReference type="CDD" id="cd07307">
    <property type="entry name" value="BAR"/>
    <property type="match status" value="1"/>
</dbReference>
<gene>
    <name evidence="3" type="ORF">J5N97_007123</name>
</gene>
<feature type="region of interest" description="Disordered" evidence="1">
    <location>
        <begin position="405"/>
        <end position="504"/>
    </location>
</feature>
<dbReference type="PANTHER" id="PTHR34119:SF1">
    <property type="entry name" value="OS04G0394700 PROTEIN"/>
    <property type="match status" value="1"/>
</dbReference>
<reference evidence="3" key="1">
    <citation type="submission" date="2021-03" db="EMBL/GenBank/DDBJ databases">
        <authorList>
            <person name="Li Z."/>
            <person name="Yang C."/>
        </authorList>
    </citation>
    <scope>NUCLEOTIDE SEQUENCE</scope>
    <source>
        <strain evidence="3">Dzin_1.0</strain>
        <tissue evidence="3">Leaf</tissue>
    </source>
</reference>
<dbReference type="EMBL" id="JAGGNH010000001">
    <property type="protein sequence ID" value="KAJ0988767.1"/>
    <property type="molecule type" value="Genomic_DNA"/>
</dbReference>
<proteinExistence type="predicted"/>
<feature type="compositionally biased region" description="Polar residues" evidence="1">
    <location>
        <begin position="423"/>
        <end position="438"/>
    </location>
</feature>
<feature type="compositionally biased region" description="Low complexity" evidence="1">
    <location>
        <begin position="469"/>
        <end position="478"/>
    </location>
</feature>
<dbReference type="Proteomes" id="UP001085076">
    <property type="component" value="Miscellaneous, Linkage group lg01"/>
</dbReference>
<protein>
    <recommendedName>
        <fullName evidence="2">BAR domain-containing protein</fullName>
    </recommendedName>
</protein>
<evidence type="ECO:0000259" key="2">
    <source>
        <dbReference type="Pfam" id="PF03114"/>
    </source>
</evidence>
<dbReference type="Gene3D" id="1.20.1270.60">
    <property type="entry name" value="Arfaptin homology (AH) domain/BAR domain"/>
    <property type="match status" value="1"/>
</dbReference>
<comment type="caution">
    <text evidence="3">The sequence shown here is derived from an EMBL/GenBank/DDBJ whole genome shotgun (WGS) entry which is preliminary data.</text>
</comment>
<dbReference type="OrthoDB" id="1925034at2759"/>
<organism evidence="3 4">
    <name type="scientific">Dioscorea zingiberensis</name>
    <dbReference type="NCBI Taxonomy" id="325984"/>
    <lineage>
        <taxon>Eukaryota</taxon>
        <taxon>Viridiplantae</taxon>
        <taxon>Streptophyta</taxon>
        <taxon>Embryophyta</taxon>
        <taxon>Tracheophyta</taxon>
        <taxon>Spermatophyta</taxon>
        <taxon>Magnoliopsida</taxon>
        <taxon>Liliopsida</taxon>
        <taxon>Dioscoreales</taxon>
        <taxon>Dioscoreaceae</taxon>
        <taxon>Dioscorea</taxon>
    </lineage>
</organism>
<dbReference type="InterPro" id="IPR027267">
    <property type="entry name" value="AH/BAR_dom_sf"/>
</dbReference>
<feature type="domain" description="BAR" evidence="2">
    <location>
        <begin position="32"/>
        <end position="226"/>
    </location>
</feature>
<dbReference type="InterPro" id="IPR004148">
    <property type="entry name" value="BAR_dom"/>
</dbReference>
<dbReference type="InterPro" id="IPR037488">
    <property type="entry name" value="At2g33490-like"/>
</dbReference>
<feature type="compositionally biased region" description="Polar residues" evidence="1">
    <location>
        <begin position="556"/>
        <end position="578"/>
    </location>
</feature>
<dbReference type="Pfam" id="PF03114">
    <property type="entry name" value="BAR"/>
    <property type="match status" value="1"/>
</dbReference>
<dbReference type="PANTHER" id="PTHR34119">
    <property type="entry name" value="HYDROXYPROLINE-RICH GLYCOPROTEIN-LIKE"/>
    <property type="match status" value="1"/>
</dbReference>
<accession>A0A9D5DE46</accession>
<feature type="region of interest" description="Disordered" evidence="1">
    <location>
        <begin position="540"/>
        <end position="598"/>
    </location>
</feature>
<evidence type="ECO:0000313" key="4">
    <source>
        <dbReference type="Proteomes" id="UP001085076"/>
    </source>
</evidence>
<dbReference type="SUPFAM" id="SSF103657">
    <property type="entry name" value="BAR/IMD domain-like"/>
    <property type="match status" value="1"/>
</dbReference>
<evidence type="ECO:0000313" key="3">
    <source>
        <dbReference type="EMBL" id="KAJ0988767.1"/>
    </source>
</evidence>
<reference evidence="3" key="2">
    <citation type="journal article" date="2022" name="Hortic Res">
        <title>The genome of Dioscorea zingiberensis sheds light on the biosynthesis, origin and evolution of the medicinally important diosgenin saponins.</title>
        <authorList>
            <person name="Li Y."/>
            <person name="Tan C."/>
            <person name="Li Z."/>
            <person name="Guo J."/>
            <person name="Li S."/>
            <person name="Chen X."/>
            <person name="Wang C."/>
            <person name="Dai X."/>
            <person name="Yang H."/>
            <person name="Song W."/>
            <person name="Hou L."/>
            <person name="Xu J."/>
            <person name="Tong Z."/>
            <person name="Xu A."/>
            <person name="Yuan X."/>
            <person name="Wang W."/>
            <person name="Yang Q."/>
            <person name="Chen L."/>
            <person name="Sun Z."/>
            <person name="Wang K."/>
            <person name="Pan B."/>
            <person name="Chen J."/>
            <person name="Bao Y."/>
            <person name="Liu F."/>
            <person name="Qi X."/>
            <person name="Gang D.R."/>
            <person name="Wen J."/>
            <person name="Li J."/>
        </authorList>
    </citation>
    <scope>NUCLEOTIDE SEQUENCE</scope>
    <source>
        <strain evidence="3">Dzin_1.0</strain>
    </source>
</reference>
<keyword evidence="4" id="KW-1185">Reference proteome</keyword>
<sequence>MKAAMRIFNGFPHNKSDRKEREGSQIQTKVDEVDMASQDMLEMRSRYDTLLQVAAATTNSAYEFSENLHEIGDFLHKTASENDNEDSGKALLMLGKAQYELQGLFDSYRGHITQTIINPSESLIKELQIVEVMKRQCDDKRVTYKSMLEAQREKGWAKHTKGETFSAQQLQEARERYKEEAALFLVRLKSLKQGQSRSLLTQAARHHAAQLSFFRRGLEFLEAVDAYVKVVAEDQHIDYQFSDLGYTAEQNVNDDDDCVGSNDDELSFDYCQNDYGQEFTSTSRNSLEDKTDRSQTDLLAYSRTSKAGSQSAPISADKVFVSTNKLKEAESLSTGVNSYALPLPTPSDTKISDFMVSKIVYPARAENNNRQSAHLWHSSPLEHKSANEFRADELPSSIRSPKKVSVLKESNINRNIKMPPPSAESSMLQYNAHTPSSSRKTKRQAFSDPIPSAEFSPVISARRNPTHQPSASPSMSPRASPPPLSSGINRSHEAHELPRPPISSARSPSLYSLVGHSAPLVSRVQEHQIATRTSFVAQSTATPLPIPPTVMGRSFSIPSSGQRTHTISATKSPNTPTPSRADGFASPRAMPLPPLSKR</sequence>
<dbReference type="GO" id="GO:0005737">
    <property type="term" value="C:cytoplasm"/>
    <property type="evidence" value="ECO:0007669"/>
    <property type="project" value="InterPro"/>
</dbReference>